<proteinExistence type="predicted"/>
<evidence type="ECO:0000313" key="1">
    <source>
        <dbReference type="EMBL" id="ATS93365.1"/>
    </source>
</evidence>
<gene>
    <name evidence="1" type="ORF">R1B41kb_p004</name>
</gene>
<dbReference type="Proteomes" id="UP000240487">
    <property type="component" value="Segment"/>
</dbReference>
<sequence length="138" mass="15048">MALVPEENWWPSFVKANKKVCKVCQGAASEASRKKTYADNLPKTMVRNARSRARVLGVPFALSEGDITIPTHCPVLGIPLFHSTGHFTGNSPSLDRLIPEKGYVPGNVAVISQKANFIKSNASVEEVEAIARWMRSVG</sequence>
<keyword evidence="1" id="KW-0540">Nuclease</keyword>
<evidence type="ECO:0000313" key="2">
    <source>
        <dbReference type="Proteomes" id="UP000240487"/>
    </source>
</evidence>
<keyword evidence="1" id="KW-0255">Endonuclease</keyword>
<dbReference type="EMBL" id="MF979559">
    <property type="protein sequence ID" value="ATS93365.1"/>
    <property type="molecule type" value="Genomic_DNA"/>
</dbReference>
<dbReference type="Gene3D" id="3.30.40.220">
    <property type="match status" value="1"/>
</dbReference>
<keyword evidence="2" id="KW-1185">Reference proteome</keyword>
<organism evidence="1 2">
    <name type="scientific">Ralstonia phage DU_RP_I</name>
    <dbReference type="NCBI Taxonomy" id="2041493"/>
    <lineage>
        <taxon>Viruses</taxon>
        <taxon>Duplodnaviria</taxon>
        <taxon>Heunggongvirae</taxon>
        <taxon>Uroviricota</taxon>
        <taxon>Caudoviricetes</taxon>
        <taxon>Autographivirales</taxon>
        <taxon>Gyeongsanvirus</taxon>
        <taxon>Gyeongsanvirus DURPI</taxon>
    </lineage>
</organism>
<accession>A0A2D2W4Y4</accession>
<reference evidence="1 2" key="1">
    <citation type="submission" date="2017-09" db="EMBL/GenBank/DDBJ databases">
        <title>Complete genome sequence of bacteriophage (DU_RP_I) infecting Ralstonia solanacearum.</title>
        <authorList>
            <person name="Park T.-H."/>
        </authorList>
    </citation>
    <scope>NUCLEOTIDE SEQUENCE [LARGE SCALE GENOMIC DNA]</scope>
</reference>
<keyword evidence="1" id="KW-0378">Hydrolase</keyword>
<dbReference type="GO" id="GO:0004519">
    <property type="term" value="F:endonuclease activity"/>
    <property type="evidence" value="ECO:0007669"/>
    <property type="project" value="UniProtKB-KW"/>
</dbReference>
<protein>
    <submittedName>
        <fullName evidence="1">Putative restriction endonuclease</fullName>
    </submittedName>
</protein>
<name>A0A2D2W4Y4_9CAUD</name>